<protein>
    <recommendedName>
        <fullName evidence="3">SLH domain-containing protein</fullName>
    </recommendedName>
</protein>
<keyword evidence="2" id="KW-0732">Signal</keyword>
<feature type="domain" description="SLH" evidence="3">
    <location>
        <begin position="914"/>
        <end position="973"/>
    </location>
</feature>
<keyword evidence="5" id="KW-1185">Reference proteome</keyword>
<feature type="compositionally biased region" description="Low complexity" evidence="1">
    <location>
        <begin position="649"/>
        <end position="666"/>
    </location>
</feature>
<dbReference type="InterPro" id="IPR039448">
    <property type="entry name" value="Beta_helix"/>
</dbReference>
<feature type="chain" id="PRO_5015334092" description="SLH domain-containing protein" evidence="2">
    <location>
        <begin position="25"/>
        <end position="1102"/>
    </location>
</feature>
<dbReference type="InterPro" id="IPR001119">
    <property type="entry name" value="SLH_dom"/>
</dbReference>
<dbReference type="PANTHER" id="PTHR43308:SF5">
    <property type="entry name" value="S-LAYER PROTEIN _ PEPTIDOGLYCAN ENDO-BETA-N-ACETYLGLUCOSAMINIDASE"/>
    <property type="match status" value="1"/>
</dbReference>
<feature type="compositionally biased region" description="Gly residues" evidence="1">
    <location>
        <begin position="667"/>
        <end position="677"/>
    </location>
</feature>
<organism evidence="4 5">
    <name type="scientific">Paenibacillus agaridevorans</name>
    <dbReference type="NCBI Taxonomy" id="171404"/>
    <lineage>
        <taxon>Bacteria</taxon>
        <taxon>Bacillati</taxon>
        <taxon>Bacillota</taxon>
        <taxon>Bacilli</taxon>
        <taxon>Bacillales</taxon>
        <taxon>Paenibacillaceae</taxon>
        <taxon>Paenibacillus</taxon>
    </lineage>
</organism>
<gene>
    <name evidence="4" type="ORF">PAT3040_03842</name>
</gene>
<evidence type="ECO:0000256" key="1">
    <source>
        <dbReference type="SAM" id="MobiDB-lite"/>
    </source>
</evidence>
<dbReference type="PROSITE" id="PS51272">
    <property type="entry name" value="SLH"/>
    <property type="match status" value="3"/>
</dbReference>
<dbReference type="EMBL" id="BDQX01000197">
    <property type="protein sequence ID" value="GBG09202.1"/>
    <property type="molecule type" value="Genomic_DNA"/>
</dbReference>
<dbReference type="RefSeq" id="WP_108993992.1">
    <property type="nucleotide sequence ID" value="NZ_BDQX01000197.1"/>
</dbReference>
<dbReference type="Pfam" id="PF13229">
    <property type="entry name" value="Beta_helix"/>
    <property type="match status" value="1"/>
</dbReference>
<dbReference type="InterPro" id="IPR006626">
    <property type="entry name" value="PbH1"/>
</dbReference>
<comment type="caution">
    <text evidence="4">The sequence shown here is derived from an EMBL/GenBank/DDBJ whole genome shotgun (WGS) entry which is preliminary data.</text>
</comment>
<dbReference type="Pfam" id="PF25275">
    <property type="entry name" value="Golvesin_C"/>
    <property type="match status" value="1"/>
</dbReference>
<dbReference type="Gene3D" id="2.160.20.10">
    <property type="entry name" value="Single-stranded right-handed beta-helix, Pectin lyase-like"/>
    <property type="match status" value="1"/>
</dbReference>
<feature type="signal peptide" evidence="2">
    <location>
        <begin position="1"/>
        <end position="24"/>
    </location>
</feature>
<dbReference type="SMART" id="SM00710">
    <property type="entry name" value="PbH1"/>
    <property type="match status" value="4"/>
</dbReference>
<feature type="domain" description="SLH" evidence="3">
    <location>
        <begin position="1041"/>
        <end position="1102"/>
    </location>
</feature>
<dbReference type="InterPro" id="IPR012334">
    <property type="entry name" value="Pectin_lyas_fold"/>
</dbReference>
<dbReference type="Pfam" id="PF00395">
    <property type="entry name" value="SLH"/>
    <property type="match status" value="3"/>
</dbReference>
<evidence type="ECO:0000313" key="4">
    <source>
        <dbReference type="EMBL" id="GBG09202.1"/>
    </source>
</evidence>
<dbReference type="InterPro" id="IPR051465">
    <property type="entry name" value="Cell_Envelope_Struct_Comp"/>
</dbReference>
<evidence type="ECO:0000256" key="2">
    <source>
        <dbReference type="SAM" id="SignalP"/>
    </source>
</evidence>
<dbReference type="InterPro" id="IPR011050">
    <property type="entry name" value="Pectin_lyase_fold/virulence"/>
</dbReference>
<proteinExistence type="predicted"/>
<feature type="region of interest" description="Disordered" evidence="1">
    <location>
        <begin position="630"/>
        <end position="704"/>
    </location>
</feature>
<dbReference type="InterPro" id="IPR033803">
    <property type="entry name" value="CBD-like_Golvesin-Xly"/>
</dbReference>
<dbReference type="AlphaFoldDB" id="A0A2R5ER83"/>
<dbReference type="SUPFAM" id="SSF51126">
    <property type="entry name" value="Pectin lyase-like"/>
    <property type="match status" value="2"/>
</dbReference>
<reference evidence="4 5" key="1">
    <citation type="submission" date="2017-08" db="EMBL/GenBank/DDBJ databases">
        <title>Substantial Increase in Enzyme Production by Combined Drug-Resistance Mutations in Paenibacillus agaridevorans.</title>
        <authorList>
            <person name="Tanaka Y."/>
            <person name="Funane K."/>
            <person name="Hosaka T."/>
            <person name="Shiwa Y."/>
            <person name="Fujita N."/>
            <person name="Miyazaki T."/>
            <person name="Yoshikawa H."/>
            <person name="Murakami K."/>
            <person name="Kasahara K."/>
            <person name="Inaoka T."/>
            <person name="Hiraga Y."/>
            <person name="Ochi K."/>
        </authorList>
    </citation>
    <scope>NUCLEOTIDE SEQUENCE [LARGE SCALE GENOMIC DNA]</scope>
    <source>
        <strain evidence="4 5">T-3040</strain>
    </source>
</reference>
<sequence>MKRIFLQFSMGMMLFFSFALVGHAAEIVIDYGNPGYSETGTWQDSGLKGYNSTSTRYSNVGERTAQWTPTITEAGEYEVFIYKITNLTAGDKDVDIEVVYDGGSSVMEQDWTIGTSGWVSLGKYPFAAGTSGYVIMNGEAGYSTVYSRADAVKFVSYTPPPPEQYADVGTYYVDAVNGDDANSGMSEDSAWKTLDKVNTYTYRPGSNILLKSGGYWIGQLKPKGSGAAGSPIVIDSYGSGNKPIIDGNGIANAGVVHLVNQEYWEINNLEVVNDAPSADSRFGIYIELKDYGTANHIYVRNCYVHNIKGDNSHPHRGVGIFYFVSSGTDSKFNDILIENNTVKSVDRSGIILRSPDGTFSTGLVIRNNMVEDIGGDGIVAKTSKAPLVEYNIAKGTSARANNANAAIWTWYTDDAVVQYNESYDTVRLPNNLDANGFDSDFNNRRSLFQYNYSHNNGGGFILLINPAGSYNDGTIVRYNISQNDGEKVINLLGYIENSEFYNNTFYLDSAATAKMIEVRNFFGIPKTTTFKNNIFYNLGSGGFDMRIVEGFVFDTNIFYGGEPPAATADADISIVNSIIADPKFVNPGSGGSMIDFNDPDRLAGYRLQSNSPAINAGLVIEDNGGKDFWGNPLYTGQPDIGAHEYDSAPGPGTDPGTNPGTNPGTDPGTGPGTGSGTNPGTDTDHDCDPTQYTPQDNEIRVDSAQDGQSAITVIIDEERLARKLKKLQTTENDPVLQLTIPGTHALNAIELPLSVLNNHMEDNKAVVIRINSDLGSYDFPLSILSLDNVISGTNTNTDDASLIIRMDKATSEDGERFDQSIAEQGLNRIGGLVDFKIILQTKDKEKEIHHFGNIFVKRIMIIDDVIEDVTSATAVVFDPVTGQFQAVPSVFTEKDGKTEVAIVRNTNSLYGVVHSKKSFQDMIGHWAAKEVEVLASKLIVNGTTDQNYMPNQPLTRAQFAALLLRGLGLPADKATNAFVDVSADSWYALEVNAAAKYGLVQGAGDGRFNPDQSITREQMVTMLMRAVAFVQGGAKTKGSSEVPFADGDQVSSYARQAVVDAVRAELIAGKTTTTFAPQEGATRAQAAVMIYRALQYLKLINE</sequence>
<evidence type="ECO:0000259" key="3">
    <source>
        <dbReference type="PROSITE" id="PS51272"/>
    </source>
</evidence>
<dbReference type="PANTHER" id="PTHR43308">
    <property type="entry name" value="OUTER MEMBRANE PROTEIN ALPHA-RELATED"/>
    <property type="match status" value="1"/>
</dbReference>
<feature type="domain" description="SLH" evidence="3">
    <location>
        <begin position="974"/>
        <end position="1037"/>
    </location>
</feature>
<accession>A0A2R5ER83</accession>
<dbReference type="Proteomes" id="UP000245202">
    <property type="component" value="Unassembled WGS sequence"/>
</dbReference>
<evidence type="ECO:0000313" key="5">
    <source>
        <dbReference type="Proteomes" id="UP000245202"/>
    </source>
</evidence>
<name>A0A2R5ER83_9BACL</name>